<dbReference type="Gene3D" id="1.10.3890.10">
    <property type="entry name" value="HflD-like"/>
    <property type="match status" value="1"/>
</dbReference>
<dbReference type="PANTHER" id="PTHR38100">
    <property type="entry name" value="HIGH FREQUENCY LYSOGENIZATION PROTEIN HFLD"/>
    <property type="match status" value="1"/>
</dbReference>
<keyword evidence="2 4" id="KW-0963">Cytoplasm</keyword>
<dbReference type="Proteomes" id="UP000199626">
    <property type="component" value="Unassembled WGS sequence"/>
</dbReference>
<gene>
    <name evidence="4" type="primary">hflD</name>
    <name evidence="5" type="ORF">SAMN02927930_00194</name>
</gene>
<dbReference type="InterPro" id="IPR035932">
    <property type="entry name" value="HflD-like_sf"/>
</dbReference>
<dbReference type="AlphaFoldDB" id="A0A1G6A892"/>
<dbReference type="GO" id="GO:0005886">
    <property type="term" value="C:plasma membrane"/>
    <property type="evidence" value="ECO:0007669"/>
    <property type="project" value="UniProtKB-SubCell"/>
</dbReference>
<accession>A0A1G6A892</accession>
<dbReference type="PANTHER" id="PTHR38100:SF1">
    <property type="entry name" value="HIGH FREQUENCY LYSOGENIZATION PROTEIN HFLD"/>
    <property type="match status" value="1"/>
</dbReference>
<evidence type="ECO:0000313" key="5">
    <source>
        <dbReference type="EMBL" id="SDB04651.1"/>
    </source>
</evidence>
<evidence type="ECO:0000256" key="2">
    <source>
        <dbReference type="ARBA" id="ARBA00022490"/>
    </source>
</evidence>
<evidence type="ECO:0000256" key="4">
    <source>
        <dbReference type="HAMAP-Rule" id="MF_00695"/>
    </source>
</evidence>
<sequence length="220" mass="24734">MSARPLADVWQERMIALGATVQAAAVVKQVARLGLVREPATSNVLLASVLELNPASVDAMYPNREELRFGLENLLLQVGPSKNKDMEVTRYVVGILALERRLSRSASQMQQLGQRLQQLHRQKYQFNFADDTIVATMAGIYSDLISPLAKPLKINGHPAILQQPSQQNLIRALLLSGVRNAVLWRQLGGRRRHFIWYQSRIVRTVQQLLKELPLPSEPLS</sequence>
<dbReference type="NCBIfam" id="NF001246">
    <property type="entry name" value="PRK00218.1-2"/>
    <property type="match status" value="1"/>
</dbReference>
<keyword evidence="1 4" id="KW-1003">Cell membrane</keyword>
<dbReference type="OrthoDB" id="9788031at2"/>
<evidence type="ECO:0000256" key="3">
    <source>
        <dbReference type="ARBA" id="ARBA00023136"/>
    </source>
</evidence>
<dbReference type="EMBL" id="FMXN01000001">
    <property type="protein sequence ID" value="SDB04651.1"/>
    <property type="molecule type" value="Genomic_DNA"/>
</dbReference>
<dbReference type="HAMAP" id="MF_00695">
    <property type="entry name" value="HflD_protein"/>
    <property type="match status" value="1"/>
</dbReference>
<organism evidence="5 6">
    <name type="scientific">Pseudidiomarina indica</name>
    <dbReference type="NCBI Taxonomy" id="1159017"/>
    <lineage>
        <taxon>Bacteria</taxon>
        <taxon>Pseudomonadati</taxon>
        <taxon>Pseudomonadota</taxon>
        <taxon>Gammaproteobacteria</taxon>
        <taxon>Alteromonadales</taxon>
        <taxon>Idiomarinaceae</taxon>
        <taxon>Pseudidiomarina</taxon>
    </lineage>
</organism>
<reference evidence="6" key="1">
    <citation type="submission" date="2016-10" db="EMBL/GenBank/DDBJ databases">
        <authorList>
            <person name="Varghese N."/>
            <person name="Submissions S."/>
        </authorList>
    </citation>
    <scope>NUCLEOTIDE SEQUENCE [LARGE SCALE GENOMIC DNA]</scope>
    <source>
        <strain evidence="6">CGMCC 1.10824</strain>
    </source>
</reference>
<name>A0A1G6A892_9GAMM</name>
<dbReference type="STRING" id="1159017.SAMN02927930_00194"/>
<keyword evidence="6" id="KW-1185">Reference proteome</keyword>
<dbReference type="SUPFAM" id="SSF101322">
    <property type="entry name" value="YcfC-like"/>
    <property type="match status" value="1"/>
</dbReference>
<comment type="subcellular location">
    <subcellularLocation>
        <location evidence="4">Cytoplasm</location>
    </subcellularLocation>
    <subcellularLocation>
        <location evidence="4">Cell membrane</location>
        <topology evidence="4">Peripheral membrane protein</topology>
        <orientation evidence="4">Cytoplasmic side</orientation>
    </subcellularLocation>
</comment>
<comment type="similarity">
    <text evidence="4">Belongs to the HflD family.</text>
</comment>
<keyword evidence="3 4" id="KW-0472">Membrane</keyword>
<protein>
    <recommendedName>
        <fullName evidence="4">High frequency lysogenization protein HflD homolog</fullName>
    </recommendedName>
</protein>
<dbReference type="InterPro" id="IPR007451">
    <property type="entry name" value="HflD"/>
</dbReference>
<proteinExistence type="inferred from homology"/>
<evidence type="ECO:0000313" key="6">
    <source>
        <dbReference type="Proteomes" id="UP000199626"/>
    </source>
</evidence>
<evidence type="ECO:0000256" key="1">
    <source>
        <dbReference type="ARBA" id="ARBA00022475"/>
    </source>
</evidence>
<dbReference type="RefSeq" id="WP_092590810.1">
    <property type="nucleotide sequence ID" value="NZ_FMXN01000001.1"/>
</dbReference>
<dbReference type="GO" id="GO:0005737">
    <property type="term" value="C:cytoplasm"/>
    <property type="evidence" value="ECO:0007669"/>
    <property type="project" value="UniProtKB-SubCell"/>
</dbReference>
<dbReference type="Pfam" id="PF04356">
    <property type="entry name" value="DUF489"/>
    <property type="match status" value="1"/>
</dbReference>